<comment type="caution">
    <text evidence="2">The sequence shown here is derived from an EMBL/GenBank/DDBJ whole genome shotgun (WGS) entry which is preliminary data.</text>
</comment>
<name>A0A0G1Y156_9BACT</name>
<gene>
    <name evidence="2" type="ORF">UY81_C0010G0002</name>
</gene>
<dbReference type="EMBL" id="LCRM01000010">
    <property type="protein sequence ID" value="KKW36900.1"/>
    <property type="molecule type" value="Genomic_DNA"/>
</dbReference>
<evidence type="ECO:0000313" key="3">
    <source>
        <dbReference type="Proteomes" id="UP000034290"/>
    </source>
</evidence>
<accession>A0A0G1Y156</accession>
<feature type="region of interest" description="Disordered" evidence="1">
    <location>
        <begin position="1"/>
        <end position="37"/>
    </location>
</feature>
<sequence>MEDQTSKNTENNGEKLLSEELLEDDLELSPGLEELPI</sequence>
<dbReference type="AlphaFoldDB" id="A0A0G1Y156"/>
<dbReference type="Proteomes" id="UP000034290">
    <property type="component" value="Unassembled WGS sequence"/>
</dbReference>
<feature type="compositionally biased region" description="Low complexity" evidence="1">
    <location>
        <begin position="28"/>
        <end position="37"/>
    </location>
</feature>
<reference evidence="2 3" key="1">
    <citation type="journal article" date="2015" name="Nature">
        <title>rRNA introns, odd ribosomes, and small enigmatic genomes across a large radiation of phyla.</title>
        <authorList>
            <person name="Brown C.T."/>
            <person name="Hug L.A."/>
            <person name="Thomas B.C."/>
            <person name="Sharon I."/>
            <person name="Castelle C.J."/>
            <person name="Singh A."/>
            <person name="Wilkins M.J."/>
            <person name="Williams K.H."/>
            <person name="Banfield J.F."/>
        </authorList>
    </citation>
    <scope>NUCLEOTIDE SEQUENCE [LARGE SCALE GENOMIC DNA]</scope>
</reference>
<protein>
    <submittedName>
        <fullName evidence="2">Uncharacterized protein</fullName>
    </submittedName>
</protein>
<organism evidence="2 3">
    <name type="scientific">Candidatus Giovannonibacteria bacterium GW2011_GWA2_53_7</name>
    <dbReference type="NCBI Taxonomy" id="1618650"/>
    <lineage>
        <taxon>Bacteria</taxon>
        <taxon>Candidatus Giovannoniibacteriota</taxon>
    </lineage>
</organism>
<evidence type="ECO:0000256" key="1">
    <source>
        <dbReference type="SAM" id="MobiDB-lite"/>
    </source>
</evidence>
<evidence type="ECO:0000313" key="2">
    <source>
        <dbReference type="EMBL" id="KKW36900.1"/>
    </source>
</evidence>
<proteinExistence type="predicted"/>